<organism evidence="1 2">
    <name type="scientific">Erythranthe guttata</name>
    <name type="common">Yellow monkey flower</name>
    <name type="synonym">Mimulus guttatus</name>
    <dbReference type="NCBI Taxonomy" id="4155"/>
    <lineage>
        <taxon>Eukaryota</taxon>
        <taxon>Viridiplantae</taxon>
        <taxon>Streptophyta</taxon>
        <taxon>Embryophyta</taxon>
        <taxon>Tracheophyta</taxon>
        <taxon>Spermatophyta</taxon>
        <taxon>Magnoliopsida</taxon>
        <taxon>eudicotyledons</taxon>
        <taxon>Gunneridae</taxon>
        <taxon>Pentapetalae</taxon>
        <taxon>asterids</taxon>
        <taxon>lamiids</taxon>
        <taxon>Lamiales</taxon>
        <taxon>Phrymaceae</taxon>
        <taxon>Erythranthe</taxon>
    </lineage>
</organism>
<dbReference type="OMA" id="YPVYEWE"/>
<evidence type="ECO:0008006" key="3">
    <source>
        <dbReference type="Google" id="ProtNLM"/>
    </source>
</evidence>
<dbReference type="EMBL" id="KI631864">
    <property type="protein sequence ID" value="EYU25853.1"/>
    <property type="molecule type" value="Genomic_DNA"/>
</dbReference>
<sequence>MESTRYTVTLDEFKLFHRIDRTVYLILTRDLARNPVESLYILALWMWLERGGGFSNFISKTLSLPPFLVNELADEAVTCLKCLNVQFPFISEASEIPLTQSLVERDISLQFFFEKRFTAFEEIQILVSRVCVPSLSDIMQAHRQVAAPSPSHVQMHAPPPPPPPAAVDDSLAHSFFSMRIGSDDPGPSRGRGRPNDRTMFVTFSKGYPVTETEVRQFFTMLLGNCIESLHMQEVGRNEQALYAKIVFFRASFIRSILSGASKAKFNINGKHVWMRKFVPKNNE</sequence>
<dbReference type="Proteomes" id="UP000030748">
    <property type="component" value="Unassembled WGS sequence"/>
</dbReference>
<dbReference type="PANTHER" id="PTHR33527">
    <property type="entry name" value="OS07G0274300 PROTEIN"/>
    <property type="match status" value="1"/>
</dbReference>
<reference evidence="1 2" key="1">
    <citation type="journal article" date="2013" name="Proc. Natl. Acad. Sci. U.S.A.">
        <title>Fine-scale variation in meiotic recombination in Mimulus inferred from population shotgun sequencing.</title>
        <authorList>
            <person name="Hellsten U."/>
            <person name="Wright K.M."/>
            <person name="Jenkins J."/>
            <person name="Shu S."/>
            <person name="Yuan Y."/>
            <person name="Wessler S.R."/>
            <person name="Schmutz J."/>
            <person name="Willis J.H."/>
            <person name="Rokhsar D.S."/>
        </authorList>
    </citation>
    <scope>NUCLEOTIDE SEQUENCE [LARGE SCALE GENOMIC DNA]</scope>
    <source>
        <strain evidence="2">cv. DUN x IM62</strain>
    </source>
</reference>
<keyword evidence="2" id="KW-1185">Reference proteome</keyword>
<dbReference type="AlphaFoldDB" id="A0A022QF00"/>
<dbReference type="OrthoDB" id="1882251at2759"/>
<evidence type="ECO:0000313" key="2">
    <source>
        <dbReference type="Proteomes" id="UP000030748"/>
    </source>
</evidence>
<dbReference type="STRING" id="4155.A0A022QF00"/>
<gene>
    <name evidence="1" type="ORF">MIMGU_mgv1a011386mg</name>
</gene>
<name>A0A022QF00_ERYGU</name>
<protein>
    <recommendedName>
        <fullName evidence="3">RRM domain-containing protein</fullName>
    </recommendedName>
</protein>
<dbReference type="eggNOG" id="ENOG502QW2W">
    <property type="taxonomic scope" value="Eukaryota"/>
</dbReference>
<proteinExistence type="predicted"/>
<dbReference type="PhylomeDB" id="A0A022QF00"/>
<accession>A0A022QF00</accession>
<dbReference type="PANTHER" id="PTHR33527:SF14">
    <property type="entry name" value="OS07G0274300 PROTEIN"/>
    <property type="match status" value="1"/>
</dbReference>
<dbReference type="KEGG" id="egt:105970957"/>
<evidence type="ECO:0000313" key="1">
    <source>
        <dbReference type="EMBL" id="EYU25853.1"/>
    </source>
</evidence>